<dbReference type="Pfam" id="PF02537">
    <property type="entry name" value="CRCB"/>
    <property type="match status" value="1"/>
</dbReference>
<evidence type="ECO:0000256" key="10">
    <source>
        <dbReference type="ARBA" id="ARBA00035120"/>
    </source>
</evidence>
<evidence type="ECO:0000256" key="11">
    <source>
        <dbReference type="ARBA" id="ARBA00035585"/>
    </source>
</evidence>
<organism evidence="13 14">
    <name type="scientific">Rhodovulum adriaticum</name>
    <name type="common">Rhodopseudomonas adriatica</name>
    <dbReference type="NCBI Taxonomy" id="35804"/>
    <lineage>
        <taxon>Bacteria</taxon>
        <taxon>Pseudomonadati</taxon>
        <taxon>Pseudomonadota</taxon>
        <taxon>Alphaproteobacteria</taxon>
        <taxon>Rhodobacterales</taxon>
        <taxon>Paracoccaceae</taxon>
        <taxon>Rhodovulum</taxon>
    </lineage>
</organism>
<feature type="binding site" evidence="12">
    <location>
        <position position="78"/>
    </location>
    <ligand>
        <name>Na(+)</name>
        <dbReference type="ChEBI" id="CHEBI:29101"/>
        <note>structural</note>
    </ligand>
</feature>
<evidence type="ECO:0000256" key="12">
    <source>
        <dbReference type="HAMAP-Rule" id="MF_00454"/>
    </source>
</evidence>
<comment type="subcellular location">
    <subcellularLocation>
        <location evidence="1 12">Cell membrane</location>
        <topology evidence="1 12">Multi-pass membrane protein</topology>
    </subcellularLocation>
</comment>
<evidence type="ECO:0000256" key="5">
    <source>
        <dbReference type="ARBA" id="ARBA00022989"/>
    </source>
</evidence>
<accession>A0A4R2NH91</accession>
<dbReference type="NCBIfam" id="NF010805">
    <property type="entry name" value="PRK14209.1"/>
    <property type="match status" value="1"/>
</dbReference>
<evidence type="ECO:0000313" key="13">
    <source>
        <dbReference type="EMBL" id="TCP20670.1"/>
    </source>
</evidence>
<dbReference type="PANTHER" id="PTHR28259:SF1">
    <property type="entry name" value="FLUORIDE EXPORT PROTEIN 1-RELATED"/>
    <property type="match status" value="1"/>
</dbReference>
<evidence type="ECO:0000256" key="2">
    <source>
        <dbReference type="ARBA" id="ARBA00022475"/>
    </source>
</evidence>
<dbReference type="GO" id="GO:0046872">
    <property type="term" value="F:metal ion binding"/>
    <property type="evidence" value="ECO:0007669"/>
    <property type="project" value="UniProtKB-KW"/>
</dbReference>
<dbReference type="PANTHER" id="PTHR28259">
    <property type="entry name" value="FLUORIDE EXPORT PROTEIN 1-RELATED"/>
    <property type="match status" value="1"/>
</dbReference>
<keyword evidence="6 12" id="KW-0915">Sodium</keyword>
<evidence type="ECO:0000256" key="1">
    <source>
        <dbReference type="ARBA" id="ARBA00004651"/>
    </source>
</evidence>
<comment type="similarity">
    <text evidence="10 12">Belongs to the fluoride channel Fluc/FEX (TC 1.A.43) family.</text>
</comment>
<comment type="caution">
    <text evidence="13">The sequence shown here is derived from an EMBL/GenBank/DDBJ whole genome shotgun (WGS) entry which is preliminary data.</text>
</comment>
<evidence type="ECO:0000256" key="8">
    <source>
        <dbReference type="ARBA" id="ARBA00023136"/>
    </source>
</evidence>
<feature type="transmembrane region" description="Helical" evidence="12">
    <location>
        <begin position="43"/>
        <end position="61"/>
    </location>
</feature>
<gene>
    <name evidence="12" type="primary">fluC</name>
    <name evidence="12" type="synonym">crcB</name>
    <name evidence="13" type="ORF">EV656_11817</name>
</gene>
<keyword evidence="5 12" id="KW-1133">Transmembrane helix</keyword>
<keyword evidence="12" id="KW-0813">Transport</keyword>
<name>A0A4R2NH91_RHOAD</name>
<evidence type="ECO:0000256" key="3">
    <source>
        <dbReference type="ARBA" id="ARBA00022519"/>
    </source>
</evidence>
<evidence type="ECO:0000256" key="9">
    <source>
        <dbReference type="ARBA" id="ARBA00023303"/>
    </source>
</evidence>
<keyword evidence="4 12" id="KW-0812">Transmembrane</keyword>
<feature type="transmembrane region" description="Helical" evidence="12">
    <location>
        <begin position="68"/>
        <end position="88"/>
    </location>
</feature>
<evidence type="ECO:0000256" key="4">
    <source>
        <dbReference type="ARBA" id="ARBA00022692"/>
    </source>
</evidence>
<dbReference type="AlphaFoldDB" id="A0A4R2NH91"/>
<keyword evidence="2 12" id="KW-1003">Cell membrane</keyword>
<reference evidence="13 14" key="1">
    <citation type="submission" date="2019-03" db="EMBL/GenBank/DDBJ databases">
        <title>Genomic Encyclopedia of Type Strains, Phase IV (KMG-IV): sequencing the most valuable type-strain genomes for metagenomic binning, comparative biology and taxonomic classification.</title>
        <authorList>
            <person name="Goeker M."/>
        </authorList>
    </citation>
    <scope>NUCLEOTIDE SEQUENCE [LARGE SCALE GENOMIC DNA]</scope>
    <source>
        <strain evidence="13 14">DSM 2781</strain>
    </source>
</reference>
<dbReference type="Proteomes" id="UP000295733">
    <property type="component" value="Unassembled WGS sequence"/>
</dbReference>
<proteinExistence type="inferred from homology"/>
<keyword evidence="8 12" id="KW-0472">Membrane</keyword>
<keyword evidence="7 12" id="KW-0406">Ion transport</keyword>
<keyword evidence="9 12" id="KW-0407">Ion channel</keyword>
<dbReference type="NCBIfam" id="NF010791">
    <property type="entry name" value="PRK14195.1"/>
    <property type="match status" value="1"/>
</dbReference>
<evidence type="ECO:0000256" key="6">
    <source>
        <dbReference type="ARBA" id="ARBA00023053"/>
    </source>
</evidence>
<comment type="function">
    <text evidence="12">Fluoride-specific ion channel. Important for reducing fluoride concentration in the cell, thus reducing its toxicity.</text>
</comment>
<comment type="catalytic activity">
    <reaction evidence="11">
        <text>fluoride(in) = fluoride(out)</text>
        <dbReference type="Rhea" id="RHEA:76159"/>
        <dbReference type="ChEBI" id="CHEBI:17051"/>
    </reaction>
    <physiologicalReaction direction="left-to-right" evidence="11">
        <dbReference type="Rhea" id="RHEA:76160"/>
    </physiologicalReaction>
</comment>
<sequence>MTAMTSVTILQVALGGAMGAVGRYLTGVASIRLMGPGFPWGTITVNIVGSFLMGVLVVVLAKKGGTHLAPLFMTGLLGGFTTFSAFSLDAITIYERGQAGLAFAYVAASVILSLAAIGAGLWLTRGLMS</sequence>
<evidence type="ECO:0000313" key="14">
    <source>
        <dbReference type="Proteomes" id="UP000295733"/>
    </source>
</evidence>
<keyword evidence="3" id="KW-0997">Cell inner membrane</keyword>
<keyword evidence="12" id="KW-0479">Metal-binding</keyword>
<keyword evidence="14" id="KW-1185">Reference proteome</keyword>
<protein>
    <recommendedName>
        <fullName evidence="12">Fluoride-specific ion channel FluC</fullName>
    </recommendedName>
</protein>
<dbReference type="HAMAP" id="MF_00454">
    <property type="entry name" value="FluC"/>
    <property type="match status" value="1"/>
</dbReference>
<dbReference type="EMBL" id="SLXL01000018">
    <property type="protein sequence ID" value="TCP20670.1"/>
    <property type="molecule type" value="Genomic_DNA"/>
</dbReference>
<dbReference type="InterPro" id="IPR003691">
    <property type="entry name" value="FluC"/>
</dbReference>
<dbReference type="GO" id="GO:0062054">
    <property type="term" value="F:fluoride channel activity"/>
    <property type="evidence" value="ECO:0007669"/>
    <property type="project" value="UniProtKB-UniRule"/>
</dbReference>
<evidence type="ECO:0000256" key="7">
    <source>
        <dbReference type="ARBA" id="ARBA00023065"/>
    </source>
</evidence>
<feature type="binding site" evidence="12">
    <location>
        <position position="81"/>
    </location>
    <ligand>
        <name>Na(+)</name>
        <dbReference type="ChEBI" id="CHEBI:29101"/>
        <note>structural</note>
    </ligand>
</feature>
<feature type="transmembrane region" description="Helical" evidence="12">
    <location>
        <begin position="100"/>
        <end position="123"/>
    </location>
</feature>
<dbReference type="GO" id="GO:0005886">
    <property type="term" value="C:plasma membrane"/>
    <property type="evidence" value="ECO:0007669"/>
    <property type="project" value="UniProtKB-SubCell"/>
</dbReference>
<dbReference type="GO" id="GO:0140114">
    <property type="term" value="P:cellular detoxification of fluoride"/>
    <property type="evidence" value="ECO:0007669"/>
    <property type="project" value="UniProtKB-UniRule"/>
</dbReference>
<comment type="activity regulation">
    <text evidence="12">Na(+) is not transported, but it plays an essential structural role and its presence is essential for fluoride channel function.</text>
</comment>